<gene>
    <name evidence="1" type="ORF">JMJ77_013942</name>
</gene>
<organism evidence="1 2">
    <name type="scientific">Colletotrichum scovillei</name>
    <dbReference type="NCBI Taxonomy" id="1209932"/>
    <lineage>
        <taxon>Eukaryota</taxon>
        <taxon>Fungi</taxon>
        <taxon>Dikarya</taxon>
        <taxon>Ascomycota</taxon>
        <taxon>Pezizomycotina</taxon>
        <taxon>Sordariomycetes</taxon>
        <taxon>Hypocreomycetidae</taxon>
        <taxon>Glomerellales</taxon>
        <taxon>Glomerellaceae</taxon>
        <taxon>Colletotrichum</taxon>
        <taxon>Colletotrichum acutatum species complex</taxon>
    </lineage>
</organism>
<comment type="caution">
    <text evidence="1">The sequence shown here is derived from an EMBL/GenBank/DDBJ whole genome shotgun (WGS) entry which is preliminary data.</text>
</comment>
<evidence type="ECO:0000313" key="2">
    <source>
        <dbReference type="Proteomes" id="UP000699042"/>
    </source>
</evidence>
<accession>A0A9P7R4C9</accession>
<dbReference type="EMBL" id="JAESDN010000006">
    <property type="protein sequence ID" value="KAG7048298.1"/>
    <property type="molecule type" value="Genomic_DNA"/>
</dbReference>
<reference evidence="1" key="1">
    <citation type="submission" date="2021-05" db="EMBL/GenBank/DDBJ databases">
        <title>Comparative genomics of three Colletotrichum scovillei strains and genetic complementation revealed genes involved fungal growth and virulence on chili pepper.</title>
        <authorList>
            <person name="Hsieh D.-K."/>
            <person name="Chuang S.-C."/>
            <person name="Chen C.-Y."/>
            <person name="Chao Y.-T."/>
            <person name="Lu M.-Y.J."/>
            <person name="Lee M.-H."/>
            <person name="Shih M.-C."/>
        </authorList>
    </citation>
    <scope>NUCLEOTIDE SEQUENCE</scope>
    <source>
        <strain evidence="1">Coll-153</strain>
    </source>
</reference>
<evidence type="ECO:0000313" key="1">
    <source>
        <dbReference type="EMBL" id="KAG7048298.1"/>
    </source>
</evidence>
<proteinExistence type="predicted"/>
<dbReference type="AlphaFoldDB" id="A0A9P7R4C9"/>
<dbReference type="Proteomes" id="UP000699042">
    <property type="component" value="Unassembled WGS sequence"/>
</dbReference>
<keyword evidence="2" id="KW-1185">Reference proteome</keyword>
<name>A0A9P7R4C9_9PEZI</name>
<sequence length="112" mass="11974">MKMAPLSMSPDLAKMFETALARHAPKKRARGDDCPLHPALVCPFLQVFLDPYGVLVVWEIGNCGVRRQGSEVAGDKMLDRASLDGGVDQLVLVWPSRGVDGGDDGILAAEGV</sequence>
<feature type="non-terminal residue" evidence="1">
    <location>
        <position position="112"/>
    </location>
</feature>
<protein>
    <submittedName>
        <fullName evidence="1">NAD(P)-binding protein</fullName>
    </submittedName>
</protein>